<dbReference type="PANTHER" id="PTHR34482:SF49">
    <property type="entry name" value="RETROTRANSPOSON GAG DOMAIN-CONTAINING PROTEIN"/>
    <property type="match status" value="1"/>
</dbReference>
<proteinExistence type="predicted"/>
<feature type="compositionally biased region" description="Basic and acidic residues" evidence="1">
    <location>
        <begin position="177"/>
        <end position="191"/>
    </location>
</feature>
<gene>
    <name evidence="2" type="ORF">JRO89_XS05G0147800</name>
</gene>
<organism evidence="2 3">
    <name type="scientific">Xanthoceras sorbifolium</name>
    <dbReference type="NCBI Taxonomy" id="99658"/>
    <lineage>
        <taxon>Eukaryota</taxon>
        <taxon>Viridiplantae</taxon>
        <taxon>Streptophyta</taxon>
        <taxon>Embryophyta</taxon>
        <taxon>Tracheophyta</taxon>
        <taxon>Spermatophyta</taxon>
        <taxon>Magnoliopsida</taxon>
        <taxon>eudicotyledons</taxon>
        <taxon>Gunneridae</taxon>
        <taxon>Pentapetalae</taxon>
        <taxon>rosids</taxon>
        <taxon>malvids</taxon>
        <taxon>Sapindales</taxon>
        <taxon>Sapindaceae</taxon>
        <taxon>Xanthoceroideae</taxon>
        <taxon>Xanthoceras</taxon>
    </lineage>
</organism>
<dbReference type="PANTHER" id="PTHR34482">
    <property type="entry name" value="DNA DAMAGE-INDUCIBLE PROTEIN 1-LIKE"/>
    <property type="match status" value="1"/>
</dbReference>
<comment type="caution">
    <text evidence="2">The sequence shown here is derived from an EMBL/GenBank/DDBJ whole genome shotgun (WGS) entry which is preliminary data.</text>
</comment>
<keyword evidence="3" id="KW-1185">Reference proteome</keyword>
<accession>A0ABQ8I1X8</accession>
<dbReference type="EMBL" id="JAFEMO010000005">
    <property type="protein sequence ID" value="KAH7570632.1"/>
    <property type="molecule type" value="Genomic_DNA"/>
</dbReference>
<evidence type="ECO:0000256" key="1">
    <source>
        <dbReference type="SAM" id="MobiDB-lite"/>
    </source>
</evidence>
<evidence type="ECO:0000313" key="3">
    <source>
        <dbReference type="Proteomes" id="UP000827721"/>
    </source>
</evidence>
<feature type="compositionally biased region" description="Basic and acidic residues" evidence="1">
    <location>
        <begin position="231"/>
        <end position="250"/>
    </location>
</feature>
<protein>
    <recommendedName>
        <fullName evidence="4">CCHC-type domain-containing protein</fullName>
    </recommendedName>
</protein>
<dbReference type="Proteomes" id="UP000827721">
    <property type="component" value="Unassembled WGS sequence"/>
</dbReference>
<name>A0ABQ8I1X8_9ROSI</name>
<feature type="region of interest" description="Disordered" evidence="1">
    <location>
        <begin position="231"/>
        <end position="264"/>
    </location>
</feature>
<feature type="compositionally biased region" description="Polar residues" evidence="1">
    <location>
        <begin position="162"/>
        <end position="175"/>
    </location>
</feature>
<feature type="region of interest" description="Disordered" evidence="1">
    <location>
        <begin position="159"/>
        <end position="193"/>
    </location>
</feature>
<reference evidence="2 3" key="1">
    <citation type="submission" date="2021-02" db="EMBL/GenBank/DDBJ databases">
        <title>Plant Genome Project.</title>
        <authorList>
            <person name="Zhang R.-G."/>
        </authorList>
    </citation>
    <scope>NUCLEOTIDE SEQUENCE [LARGE SCALE GENOMIC DNA]</scope>
    <source>
        <tissue evidence="2">Leaves</tissue>
    </source>
</reference>
<sequence length="264" mass="29403">MNRGGNASRRERNAYGHGNVVDGGTVITLEQFKKLGPPAFKGTSDPSVAEAWLKQIEKVFTTIGCPDEQKVTFATFMFQDETVTEYEEQFTSLSRFVTQLIPNDESKGRRFLDGLHPDIQSRVEVLKLGRYADIVDRALIAERSMVECKKAREAYRKINLRRGSSNGNASKQGSQFKKRDNDGHGGSEKAFGDGSLMKNASPCQYCGRSHAGECYRKTRACFGCGKAGHMLKDYPKRRFGPDSATTDKDQKKKSKLQGRVLAIT</sequence>
<evidence type="ECO:0000313" key="2">
    <source>
        <dbReference type="EMBL" id="KAH7570632.1"/>
    </source>
</evidence>
<evidence type="ECO:0008006" key="4">
    <source>
        <dbReference type="Google" id="ProtNLM"/>
    </source>
</evidence>